<feature type="region of interest" description="Disordered" evidence="5">
    <location>
        <begin position="178"/>
        <end position="197"/>
    </location>
</feature>
<keyword evidence="6" id="KW-0282">Flagellum</keyword>
<sequence>MSAISSTTNNPLISFTSDAQAVAQTPRVEAGASNPFAEVSSEEWLNIILEELSNQDPFEPNDTSATLEQLNSLRSIESDLSLQDQLQALVLQNSIGQAGSLIGREVEGLSNSGLNVTGIVSSVRVVDDKSQLQLESGSTIEFSNVTSVSSVAPSAATPQTTATDDANVQAINDALAGLLNGNNTDSNTPDEEAESTL</sequence>
<comment type="similarity">
    <text evidence="1">Belongs to the FlgD family.</text>
</comment>
<organism evidence="6 7">
    <name type="scientific">Algisphaera agarilytica</name>
    <dbReference type="NCBI Taxonomy" id="1385975"/>
    <lineage>
        <taxon>Bacteria</taxon>
        <taxon>Pseudomonadati</taxon>
        <taxon>Planctomycetota</taxon>
        <taxon>Phycisphaerae</taxon>
        <taxon>Phycisphaerales</taxon>
        <taxon>Phycisphaeraceae</taxon>
        <taxon>Algisphaera</taxon>
    </lineage>
</organism>
<evidence type="ECO:0000256" key="3">
    <source>
        <dbReference type="ARBA" id="ARBA00022795"/>
    </source>
</evidence>
<protein>
    <recommendedName>
        <fullName evidence="2">Basal-body rod modification protein FlgD</fullName>
    </recommendedName>
</protein>
<evidence type="ECO:0000313" key="7">
    <source>
        <dbReference type="Proteomes" id="UP000541810"/>
    </source>
</evidence>
<evidence type="ECO:0000256" key="1">
    <source>
        <dbReference type="ARBA" id="ARBA00010577"/>
    </source>
</evidence>
<proteinExistence type="inferred from homology"/>
<dbReference type="InterPro" id="IPR005648">
    <property type="entry name" value="FlgD"/>
</dbReference>
<dbReference type="Proteomes" id="UP000541810">
    <property type="component" value="Unassembled WGS sequence"/>
</dbReference>
<keyword evidence="6" id="KW-0966">Cell projection</keyword>
<reference evidence="6 7" key="1">
    <citation type="submission" date="2020-08" db="EMBL/GenBank/DDBJ databases">
        <title>Genomic Encyclopedia of Type Strains, Phase IV (KMG-IV): sequencing the most valuable type-strain genomes for metagenomic binning, comparative biology and taxonomic classification.</title>
        <authorList>
            <person name="Goeker M."/>
        </authorList>
    </citation>
    <scope>NUCLEOTIDE SEQUENCE [LARGE SCALE GENOMIC DNA]</scope>
    <source>
        <strain evidence="6 7">DSM 103725</strain>
    </source>
</reference>
<keyword evidence="7" id="KW-1185">Reference proteome</keyword>
<dbReference type="Pfam" id="PF03963">
    <property type="entry name" value="FlgD"/>
    <property type="match status" value="1"/>
</dbReference>
<keyword evidence="3" id="KW-1005">Bacterial flagellum biogenesis</keyword>
<evidence type="ECO:0000313" key="6">
    <source>
        <dbReference type="EMBL" id="MBB6430743.1"/>
    </source>
</evidence>
<evidence type="ECO:0000256" key="2">
    <source>
        <dbReference type="ARBA" id="ARBA00016013"/>
    </source>
</evidence>
<accession>A0A7X0LM79</accession>
<feature type="compositionally biased region" description="Acidic residues" evidence="5">
    <location>
        <begin position="188"/>
        <end position="197"/>
    </location>
</feature>
<dbReference type="GO" id="GO:0044781">
    <property type="term" value="P:bacterial-type flagellum organization"/>
    <property type="evidence" value="ECO:0007669"/>
    <property type="project" value="UniProtKB-KW"/>
</dbReference>
<dbReference type="AlphaFoldDB" id="A0A7X0LM79"/>
<evidence type="ECO:0000256" key="4">
    <source>
        <dbReference type="ARBA" id="ARBA00024746"/>
    </source>
</evidence>
<evidence type="ECO:0000256" key="5">
    <source>
        <dbReference type="SAM" id="MobiDB-lite"/>
    </source>
</evidence>
<dbReference type="EMBL" id="JACHGY010000001">
    <property type="protein sequence ID" value="MBB6430743.1"/>
    <property type="molecule type" value="Genomic_DNA"/>
</dbReference>
<comment type="function">
    <text evidence="4">Required for flagellar hook formation. May act as a scaffolding protein.</text>
</comment>
<name>A0A7X0LM79_9BACT</name>
<comment type="caution">
    <text evidence="6">The sequence shown here is derived from an EMBL/GenBank/DDBJ whole genome shotgun (WGS) entry which is preliminary data.</text>
</comment>
<dbReference type="RefSeq" id="WP_184678240.1">
    <property type="nucleotide sequence ID" value="NZ_JACHGY010000001.1"/>
</dbReference>
<keyword evidence="6" id="KW-0969">Cilium</keyword>
<gene>
    <name evidence="6" type="ORF">HNQ40_002549</name>
</gene>